<dbReference type="AlphaFoldDB" id="A0A930UW58"/>
<dbReference type="Gene3D" id="1.10.287.1060">
    <property type="entry name" value="ESAT-6-like"/>
    <property type="match status" value="1"/>
</dbReference>
<evidence type="ECO:0000313" key="2">
    <source>
        <dbReference type="Proteomes" id="UP000656804"/>
    </source>
</evidence>
<evidence type="ECO:0000313" key="1">
    <source>
        <dbReference type="EMBL" id="MBF4161261.1"/>
    </source>
</evidence>
<comment type="caution">
    <text evidence="1">The sequence shown here is derived from an EMBL/GenBank/DDBJ whole genome shotgun (WGS) entry which is preliminary data.</text>
</comment>
<protein>
    <submittedName>
        <fullName evidence="1">YtxH domain-containing protein</fullName>
    </submittedName>
</protein>
<dbReference type="EMBL" id="JADIVZ010000002">
    <property type="protein sequence ID" value="MBF4161261.1"/>
    <property type="molecule type" value="Genomic_DNA"/>
</dbReference>
<organism evidence="1 2">
    <name type="scientific">Nocardioides acrostichi</name>
    <dbReference type="NCBI Taxonomy" id="2784339"/>
    <lineage>
        <taxon>Bacteria</taxon>
        <taxon>Bacillati</taxon>
        <taxon>Actinomycetota</taxon>
        <taxon>Actinomycetes</taxon>
        <taxon>Propionibacteriales</taxon>
        <taxon>Nocardioidaceae</taxon>
        <taxon>Nocardioides</taxon>
    </lineage>
</organism>
<sequence>MGLADPDELEALARRLDGKAADVRREIFEFRLSVNQVTWQSHGAQKYRDQCADIAADLNDDADDIAAAADLLRAHAQNVRDKIAWMHSMVDLIRGKAEDLWDDAERGFEWTQDKADEAFDYVSDTVSDGVDNVKDVVSGAVHKVPFL</sequence>
<dbReference type="Proteomes" id="UP000656804">
    <property type="component" value="Unassembled WGS sequence"/>
</dbReference>
<name>A0A930UW58_9ACTN</name>
<dbReference type="RefSeq" id="WP_194502503.1">
    <property type="nucleotide sequence ID" value="NZ_JADIVZ010000002.1"/>
</dbReference>
<proteinExistence type="predicted"/>
<reference evidence="1" key="1">
    <citation type="submission" date="2020-11" db="EMBL/GenBank/DDBJ databases">
        <title>Nocardioides sp. CBS4Y-1, whole genome shotgun sequence.</title>
        <authorList>
            <person name="Tuo L."/>
        </authorList>
    </citation>
    <scope>NUCLEOTIDE SEQUENCE</scope>
    <source>
        <strain evidence="1">CBS4Y-1</strain>
    </source>
</reference>
<gene>
    <name evidence="1" type="ORF">ISG29_06120</name>
</gene>
<accession>A0A930UW58</accession>
<keyword evidence="2" id="KW-1185">Reference proteome</keyword>